<dbReference type="InterPro" id="IPR000425">
    <property type="entry name" value="MIP"/>
</dbReference>
<dbReference type="Pfam" id="PF00230">
    <property type="entry name" value="MIP"/>
    <property type="match status" value="1"/>
</dbReference>
<proteinExistence type="predicted"/>
<dbReference type="GO" id="GO:0015267">
    <property type="term" value="F:channel activity"/>
    <property type="evidence" value="ECO:0007669"/>
    <property type="project" value="InterPro"/>
</dbReference>
<dbReference type="EMBL" id="LXQA010265339">
    <property type="protein sequence ID" value="MCI39249.1"/>
    <property type="molecule type" value="Genomic_DNA"/>
</dbReference>
<feature type="transmembrane region" description="Helical" evidence="6">
    <location>
        <begin position="20"/>
        <end position="40"/>
    </location>
</feature>
<dbReference type="SUPFAM" id="SSF81338">
    <property type="entry name" value="Aquaporin-like"/>
    <property type="match status" value="1"/>
</dbReference>
<keyword evidence="4 6" id="KW-0472">Membrane</keyword>
<name>A0A392RSC8_9FABA</name>
<keyword evidence="8" id="KW-1185">Reference proteome</keyword>
<feature type="region of interest" description="Disordered" evidence="5">
    <location>
        <begin position="43"/>
        <end position="62"/>
    </location>
</feature>
<evidence type="ECO:0000256" key="2">
    <source>
        <dbReference type="ARBA" id="ARBA00022692"/>
    </source>
</evidence>
<dbReference type="InterPro" id="IPR034294">
    <property type="entry name" value="Aquaporin_transptr"/>
</dbReference>
<dbReference type="GO" id="GO:0016020">
    <property type="term" value="C:membrane"/>
    <property type="evidence" value="ECO:0007669"/>
    <property type="project" value="UniProtKB-SubCell"/>
</dbReference>
<reference evidence="7 8" key="1">
    <citation type="journal article" date="2018" name="Front. Plant Sci.">
        <title>Red Clover (Trifolium pratense) and Zigzag Clover (T. medium) - A Picture of Genomic Similarities and Differences.</title>
        <authorList>
            <person name="Dluhosova J."/>
            <person name="Istvanek J."/>
            <person name="Nedelnik J."/>
            <person name="Repkova J."/>
        </authorList>
    </citation>
    <scope>NUCLEOTIDE SEQUENCE [LARGE SCALE GENOMIC DNA]</scope>
    <source>
        <strain evidence="8">cv. 10/8</strain>
        <tissue evidence="7">Leaf</tissue>
    </source>
</reference>
<evidence type="ECO:0000256" key="6">
    <source>
        <dbReference type="SAM" id="Phobius"/>
    </source>
</evidence>
<comment type="caution">
    <text evidence="7">The sequence shown here is derived from an EMBL/GenBank/DDBJ whole genome shotgun (WGS) entry which is preliminary data.</text>
</comment>
<evidence type="ECO:0000256" key="5">
    <source>
        <dbReference type="SAM" id="MobiDB-lite"/>
    </source>
</evidence>
<dbReference type="Gene3D" id="1.20.1080.10">
    <property type="entry name" value="Glycerol uptake facilitator protein"/>
    <property type="match status" value="1"/>
</dbReference>
<feature type="compositionally biased region" description="Polar residues" evidence="5">
    <location>
        <begin position="50"/>
        <end position="62"/>
    </location>
</feature>
<accession>A0A392RSC8</accession>
<protein>
    <submittedName>
        <fullName evidence="7">Aquaporin NIP6-1-like</fullName>
    </submittedName>
</protein>
<evidence type="ECO:0000256" key="1">
    <source>
        <dbReference type="ARBA" id="ARBA00004141"/>
    </source>
</evidence>
<dbReference type="PANTHER" id="PTHR45724:SF19">
    <property type="entry name" value="AQUAPORIN NIP6-1"/>
    <property type="match status" value="1"/>
</dbReference>
<dbReference type="PANTHER" id="PTHR45724">
    <property type="entry name" value="AQUAPORIN NIP2-1"/>
    <property type="match status" value="1"/>
</dbReference>
<dbReference type="Proteomes" id="UP000265520">
    <property type="component" value="Unassembled WGS sequence"/>
</dbReference>
<keyword evidence="2 6" id="KW-0812">Transmembrane</keyword>
<evidence type="ECO:0000256" key="3">
    <source>
        <dbReference type="ARBA" id="ARBA00022989"/>
    </source>
</evidence>
<keyword evidence="3 6" id="KW-1133">Transmembrane helix</keyword>
<organism evidence="7 8">
    <name type="scientific">Trifolium medium</name>
    <dbReference type="NCBI Taxonomy" id="97028"/>
    <lineage>
        <taxon>Eukaryota</taxon>
        <taxon>Viridiplantae</taxon>
        <taxon>Streptophyta</taxon>
        <taxon>Embryophyta</taxon>
        <taxon>Tracheophyta</taxon>
        <taxon>Spermatophyta</taxon>
        <taxon>Magnoliopsida</taxon>
        <taxon>eudicotyledons</taxon>
        <taxon>Gunneridae</taxon>
        <taxon>Pentapetalae</taxon>
        <taxon>rosids</taxon>
        <taxon>fabids</taxon>
        <taxon>Fabales</taxon>
        <taxon>Fabaceae</taxon>
        <taxon>Papilionoideae</taxon>
        <taxon>50 kb inversion clade</taxon>
        <taxon>NPAAA clade</taxon>
        <taxon>Hologalegina</taxon>
        <taxon>IRL clade</taxon>
        <taxon>Trifolieae</taxon>
        <taxon>Trifolium</taxon>
    </lineage>
</organism>
<sequence length="62" mass="6570">MNPVRTLGPAIAANNYKAIWVYLLAPILGALGGAGTYTAVKLPEEDDNAKTNASSNHPSFRK</sequence>
<evidence type="ECO:0000313" key="7">
    <source>
        <dbReference type="EMBL" id="MCI39249.1"/>
    </source>
</evidence>
<dbReference type="InterPro" id="IPR023271">
    <property type="entry name" value="Aquaporin-like"/>
</dbReference>
<evidence type="ECO:0000256" key="4">
    <source>
        <dbReference type="ARBA" id="ARBA00023136"/>
    </source>
</evidence>
<dbReference type="AlphaFoldDB" id="A0A392RSC8"/>
<evidence type="ECO:0000313" key="8">
    <source>
        <dbReference type="Proteomes" id="UP000265520"/>
    </source>
</evidence>
<comment type="subcellular location">
    <subcellularLocation>
        <location evidence="1">Membrane</location>
        <topology evidence="1">Multi-pass membrane protein</topology>
    </subcellularLocation>
</comment>